<dbReference type="AlphaFoldDB" id="A0A1Z4JMR7"/>
<dbReference type="Proteomes" id="UP000217895">
    <property type="component" value="Chromosome"/>
</dbReference>
<reference evidence="1 2" key="1">
    <citation type="submission" date="2017-06" db="EMBL/GenBank/DDBJ databases">
        <title>Genome sequencing of cyanobaciteial culture collection at National Institute for Environmental Studies (NIES).</title>
        <authorList>
            <person name="Hirose Y."/>
            <person name="Shimura Y."/>
            <person name="Fujisawa T."/>
            <person name="Nakamura Y."/>
            <person name="Kawachi M."/>
        </authorList>
    </citation>
    <scope>NUCLEOTIDE SEQUENCE [LARGE SCALE GENOMIC DNA]</scope>
    <source>
        <strain evidence="1 2">NIES-2135</strain>
    </source>
</reference>
<protein>
    <submittedName>
        <fullName evidence="1">Uncharacterized protein</fullName>
    </submittedName>
</protein>
<proteinExistence type="predicted"/>
<accession>A0A1Z4JMR7</accession>
<keyword evidence="2" id="KW-1185">Reference proteome</keyword>
<dbReference type="EMBL" id="AP018203">
    <property type="protein sequence ID" value="BAY57996.1"/>
    <property type="molecule type" value="Genomic_DNA"/>
</dbReference>
<evidence type="ECO:0000313" key="1">
    <source>
        <dbReference type="EMBL" id="BAY57996.1"/>
    </source>
</evidence>
<name>A0A1Z4JMR7_LEPBY</name>
<evidence type="ECO:0000313" key="2">
    <source>
        <dbReference type="Proteomes" id="UP000217895"/>
    </source>
</evidence>
<gene>
    <name evidence="1" type="ORF">NIES2135_48690</name>
</gene>
<organism evidence="1 2">
    <name type="scientific">Leptolyngbya boryana NIES-2135</name>
    <dbReference type="NCBI Taxonomy" id="1973484"/>
    <lineage>
        <taxon>Bacteria</taxon>
        <taxon>Bacillati</taxon>
        <taxon>Cyanobacteriota</taxon>
        <taxon>Cyanophyceae</taxon>
        <taxon>Leptolyngbyales</taxon>
        <taxon>Leptolyngbyaceae</taxon>
        <taxon>Leptolyngbya group</taxon>
        <taxon>Leptolyngbya</taxon>
    </lineage>
</organism>
<sequence>MNTPNVTSFSTLDQQGQSTRFTVSTDIIDYMASARTFGREDLADPQQQGRFQRRVIAIPDRRSTVLTPMVLTIGNRNQLSLVRQDSSGWKRFDLNRAFGNSQVHALGAAWTDDDRITISVAVSDPVQPSLSRVFVAYDLSSQHTDWDNIPWIDCGTRAMMRLAAIRVLDDGNHWTIVLAGNQGANEAVYLLRPGQKFNQAFVFNPAVTLQEIFDFEVGVHPVFGGGLHVLGTSGGKRVLSFRPFPTYDKTGQIVSTPPVVVLPCPAGATVLESTVTRDGASDLYIAGQGTQFISADEQDQAAKAKVEAIVPVELAPNVEDLVIGDNADGTIAVWTLLQNGDLNIVKRSTNGWSAPLRLRTDVQEIAPIQGDDYATTSLLIVYTNSRASYLWQDAGTGVWQETPILVVDAGELTRIPCYGTSLRVLDAVGTPQPNRKVTVSASVLCSVVMNNETVFLSPNVSIETETDANGAVSIFDAVRSLTPAIYRFSVESIDKAIEVNPAASVHQRFKTMTADDLRSATFTTPEGTFSLLSESFRTGANRTQVDAISAALNQVAKLTDSTTTVAPGVRLVEPNAAYSSELRSDTVPQGYQWGIIATAKGLKAALQSDVDRLVKSKSAGEFFTNLGDTIADFFEGVGDLIYKGAVFVIQKAGEAYEFICQLGDKIKRFAIKTLEEVGSFFKWLWEQVKIKAEWVWEHLKLLFDWNDILYVRDAMVEATDEALRYFQASISTLKTHVDKGFDVALNQLEDWRTESGVPPKKLAPIAPGASILDDLQSITAPIQTLIDRATGNSVVAWINERIKDIGSQIISIESPNPITEATEAAESFIKGLFSDTADNLFACWQQIEADLSALFNHQIPTGKDLNFQLIRNVLIAVGAEALSGLLQTLRDLLMRSLELMKDIIGVLRDTLFLKVRFPFIEKLVNLVLPGVKVDTSFRLIDALMLLFAIPGTLSYKVFFREAPLKKGEKLILPFNTPMTVQSGVADIKRYAWIGTLVGAFAKSAISLYQSASAASEEEPAFPPEVALGLASAFGGIGLAAEIMGRRDVSSLPAALRTAVEALQWSMIAISGWIAMKGASAAILAKVKGARDVGTVKKANAGLETVLYPSHFLLQTVAYSIVIDDARRSSNHDVRERQLPDSFIWVAGLFDQGGSTLFASAELAKAQVKLALLAAGTTSKLLAFLTSIGGVAAEISV</sequence>